<keyword evidence="2" id="KW-0963">Cytoplasm</keyword>
<dbReference type="GO" id="GO:0004252">
    <property type="term" value="F:serine-type endopeptidase activity"/>
    <property type="evidence" value="ECO:0007669"/>
    <property type="project" value="InterPro"/>
</dbReference>
<evidence type="ECO:0000313" key="8">
    <source>
        <dbReference type="EMBL" id="RNI26632.1"/>
    </source>
</evidence>
<evidence type="ECO:0000256" key="7">
    <source>
        <dbReference type="SAM" id="MobiDB-lite"/>
    </source>
</evidence>
<proteinExistence type="inferred from homology"/>
<sequence>MAKELHIRITDQIGIAEDSYGYFWPGFTALELEWRLQEIQNPEKVVLHISSPGGDVEEGLAIYNRLLELRETGVVVAAIVESHCYSIATLIAMAASPGELKARESSLWCVHKPMFPALYYANADDLRRYANSLDACEGAVNAAYVSRTGKPLAEVQAELRLDLIISAEQALAQGWIDGTLPALDGVPDAAATAKVQALKPVAFVRPKSEQQKQPENNMSDNKKPSKWAKFKEAILALVDEEEGAQASEDDNNVVALTTALEDGSTIYHDGELAVGTAVFTDEALETPVADGSHELSDGRTITVAEGAVTEITEATEGGEDTAAALASKDQEIADLKAQLETATATASKVTALEAEVKALKNKVPGGGQKQTTPPQNFNQSPEKKENNPFTAAANSLKRK</sequence>
<dbReference type="CDD" id="cd07016">
    <property type="entry name" value="S14_ClpP_1"/>
    <property type="match status" value="1"/>
</dbReference>
<dbReference type="PANTHER" id="PTHR10381:SF70">
    <property type="entry name" value="ATP-DEPENDENT CLP PROTEASE PROTEOLYTIC SUBUNIT"/>
    <property type="match status" value="1"/>
</dbReference>
<protein>
    <recommendedName>
        <fullName evidence="6">ATP-dependent Clp protease proteolytic subunit</fullName>
    </recommendedName>
</protein>
<dbReference type="AlphaFoldDB" id="A0A3M9MM58"/>
<dbReference type="GO" id="GO:0006515">
    <property type="term" value="P:protein quality control for misfolded or incompletely synthesized proteins"/>
    <property type="evidence" value="ECO:0007669"/>
    <property type="project" value="TreeGrafter"/>
</dbReference>
<feature type="region of interest" description="Disordered" evidence="7">
    <location>
        <begin position="360"/>
        <end position="399"/>
    </location>
</feature>
<evidence type="ECO:0000256" key="4">
    <source>
        <dbReference type="ARBA" id="ARBA00022801"/>
    </source>
</evidence>
<gene>
    <name evidence="8" type="ORF">EFB08_11480</name>
</gene>
<evidence type="ECO:0000313" key="9">
    <source>
        <dbReference type="Proteomes" id="UP000272117"/>
    </source>
</evidence>
<evidence type="ECO:0000256" key="3">
    <source>
        <dbReference type="ARBA" id="ARBA00022670"/>
    </source>
</evidence>
<dbReference type="Gene3D" id="3.90.226.10">
    <property type="entry name" value="2-enoyl-CoA Hydratase, Chain A, domain 1"/>
    <property type="match status" value="1"/>
</dbReference>
<organism evidence="8 9">
    <name type="scientific">Rufibacter latericius</name>
    <dbReference type="NCBI Taxonomy" id="2487040"/>
    <lineage>
        <taxon>Bacteria</taxon>
        <taxon>Pseudomonadati</taxon>
        <taxon>Bacteroidota</taxon>
        <taxon>Cytophagia</taxon>
        <taxon>Cytophagales</taxon>
        <taxon>Hymenobacteraceae</taxon>
        <taxon>Rufibacter</taxon>
    </lineage>
</organism>
<dbReference type="EMBL" id="RJJD01000006">
    <property type="protein sequence ID" value="RNI26632.1"/>
    <property type="molecule type" value="Genomic_DNA"/>
</dbReference>
<keyword evidence="5" id="KW-0720">Serine protease</keyword>
<dbReference type="PRINTS" id="PR00127">
    <property type="entry name" value="CLPPROTEASEP"/>
</dbReference>
<dbReference type="OrthoDB" id="871446at2"/>
<dbReference type="SUPFAM" id="SSF52096">
    <property type="entry name" value="ClpP/crotonase"/>
    <property type="match status" value="1"/>
</dbReference>
<dbReference type="InterPro" id="IPR001907">
    <property type="entry name" value="ClpP"/>
</dbReference>
<dbReference type="InterPro" id="IPR029045">
    <property type="entry name" value="ClpP/crotonase-like_dom_sf"/>
</dbReference>
<comment type="similarity">
    <text evidence="1 6">Belongs to the peptidase S14 family.</text>
</comment>
<dbReference type="Proteomes" id="UP000272117">
    <property type="component" value="Unassembled WGS sequence"/>
</dbReference>
<dbReference type="GO" id="GO:0051117">
    <property type="term" value="F:ATPase binding"/>
    <property type="evidence" value="ECO:0007669"/>
    <property type="project" value="TreeGrafter"/>
</dbReference>
<reference evidence="8 9" key="1">
    <citation type="submission" date="2018-11" db="EMBL/GenBank/DDBJ databases">
        <title>Rufibacter latericius sp. nov., isolated from water in Baiyang Lake.</title>
        <authorList>
            <person name="Yang Y."/>
        </authorList>
    </citation>
    <scope>NUCLEOTIDE SEQUENCE [LARGE SCALE GENOMIC DNA]</scope>
    <source>
        <strain evidence="8 9">R-22-1c-1</strain>
    </source>
</reference>
<dbReference type="GO" id="GO:0009368">
    <property type="term" value="C:endopeptidase Clp complex"/>
    <property type="evidence" value="ECO:0007669"/>
    <property type="project" value="TreeGrafter"/>
</dbReference>
<evidence type="ECO:0000256" key="6">
    <source>
        <dbReference type="RuleBase" id="RU003567"/>
    </source>
</evidence>
<dbReference type="RefSeq" id="WP_123127115.1">
    <property type="nucleotide sequence ID" value="NZ_RJJD01000006.1"/>
</dbReference>
<keyword evidence="4" id="KW-0378">Hydrolase</keyword>
<name>A0A3M9MM58_9BACT</name>
<feature type="compositionally biased region" description="Polar residues" evidence="7">
    <location>
        <begin position="369"/>
        <end position="380"/>
    </location>
</feature>
<feature type="region of interest" description="Disordered" evidence="7">
    <location>
        <begin position="205"/>
        <end position="224"/>
    </location>
</feature>
<keyword evidence="3 8" id="KW-0645">Protease</keyword>
<dbReference type="Pfam" id="PF00574">
    <property type="entry name" value="CLP_protease"/>
    <property type="match status" value="1"/>
</dbReference>
<evidence type="ECO:0000256" key="1">
    <source>
        <dbReference type="ARBA" id="ARBA00007039"/>
    </source>
</evidence>
<evidence type="ECO:0000256" key="5">
    <source>
        <dbReference type="ARBA" id="ARBA00022825"/>
    </source>
</evidence>
<keyword evidence="9" id="KW-1185">Reference proteome</keyword>
<accession>A0A3M9MM58</accession>
<dbReference type="InterPro" id="IPR023562">
    <property type="entry name" value="ClpP/TepA"/>
</dbReference>
<comment type="caution">
    <text evidence="8">The sequence shown here is derived from an EMBL/GenBank/DDBJ whole genome shotgun (WGS) entry which is preliminary data.</text>
</comment>
<evidence type="ECO:0000256" key="2">
    <source>
        <dbReference type="ARBA" id="ARBA00022490"/>
    </source>
</evidence>
<dbReference type="GO" id="GO:0004176">
    <property type="term" value="F:ATP-dependent peptidase activity"/>
    <property type="evidence" value="ECO:0007669"/>
    <property type="project" value="InterPro"/>
</dbReference>
<dbReference type="PANTHER" id="PTHR10381">
    <property type="entry name" value="ATP-DEPENDENT CLP PROTEASE PROTEOLYTIC SUBUNIT"/>
    <property type="match status" value="1"/>
</dbReference>